<reference evidence="1 2" key="1">
    <citation type="journal article" date="2023" name="J. Hered.">
        <title>Chromosome-level genome of the wood stork (Mycteria americana) provides insight into avian chromosome evolution.</title>
        <authorList>
            <person name="Flamio R. Jr."/>
            <person name="Ramstad K.M."/>
        </authorList>
    </citation>
    <scope>NUCLEOTIDE SEQUENCE [LARGE SCALE GENOMIC DNA]</scope>
    <source>
        <strain evidence="1">JAX WOST 10</strain>
    </source>
</reference>
<organism evidence="1 2">
    <name type="scientific">Mycteria americana</name>
    <name type="common">Wood stork</name>
    <dbReference type="NCBI Taxonomy" id="33587"/>
    <lineage>
        <taxon>Eukaryota</taxon>
        <taxon>Metazoa</taxon>
        <taxon>Chordata</taxon>
        <taxon>Craniata</taxon>
        <taxon>Vertebrata</taxon>
        <taxon>Euteleostomi</taxon>
        <taxon>Archelosauria</taxon>
        <taxon>Archosauria</taxon>
        <taxon>Dinosauria</taxon>
        <taxon>Saurischia</taxon>
        <taxon>Theropoda</taxon>
        <taxon>Coelurosauria</taxon>
        <taxon>Aves</taxon>
        <taxon>Neognathae</taxon>
        <taxon>Neoaves</taxon>
        <taxon>Aequornithes</taxon>
        <taxon>Ciconiiformes</taxon>
        <taxon>Ciconiidae</taxon>
        <taxon>Mycteria</taxon>
    </lineage>
</organism>
<accession>A0AAN7NW09</accession>
<evidence type="ECO:0000313" key="1">
    <source>
        <dbReference type="EMBL" id="KAK4818078.1"/>
    </source>
</evidence>
<name>A0AAN7NW09_MYCAM</name>
<dbReference type="Proteomes" id="UP001333110">
    <property type="component" value="Unassembled WGS sequence"/>
</dbReference>
<keyword evidence="2" id="KW-1185">Reference proteome</keyword>
<evidence type="ECO:0000313" key="2">
    <source>
        <dbReference type="Proteomes" id="UP001333110"/>
    </source>
</evidence>
<dbReference type="PANTHER" id="PTHR33332">
    <property type="entry name" value="REVERSE TRANSCRIPTASE DOMAIN-CONTAINING PROTEIN"/>
    <property type="match status" value="1"/>
</dbReference>
<sequence>MIVFCKSKAFDTVSHNILIEKLMKYGLDEQTVRWTENWLMARPRGLGQYWVQSDLDDGAECTLSKLADDTKLGGVADTPEGCVAVQRKWADRNLMKLNKGKCKILQLGRNNPMR</sequence>
<protein>
    <recommendedName>
        <fullName evidence="3">Rna-directed dna polymerase from mobile element jockey-like</fullName>
    </recommendedName>
</protein>
<dbReference type="EMBL" id="JAUNZN010000007">
    <property type="protein sequence ID" value="KAK4818078.1"/>
    <property type="molecule type" value="Genomic_DNA"/>
</dbReference>
<evidence type="ECO:0008006" key="3">
    <source>
        <dbReference type="Google" id="ProtNLM"/>
    </source>
</evidence>
<comment type="caution">
    <text evidence="1">The sequence shown here is derived from an EMBL/GenBank/DDBJ whole genome shotgun (WGS) entry which is preliminary data.</text>
</comment>
<proteinExistence type="predicted"/>
<dbReference type="AlphaFoldDB" id="A0AAN7NW09"/>
<gene>
    <name evidence="1" type="ORF">QYF61_004628</name>
</gene>